<gene>
    <name evidence="1" type="ORF">CEXT_550871</name>
</gene>
<reference evidence="1 2" key="1">
    <citation type="submission" date="2021-06" db="EMBL/GenBank/DDBJ databases">
        <title>Caerostris extrusa draft genome.</title>
        <authorList>
            <person name="Kono N."/>
            <person name="Arakawa K."/>
        </authorList>
    </citation>
    <scope>NUCLEOTIDE SEQUENCE [LARGE SCALE GENOMIC DNA]</scope>
</reference>
<dbReference type="Proteomes" id="UP001054945">
    <property type="component" value="Unassembled WGS sequence"/>
</dbReference>
<protein>
    <submittedName>
        <fullName evidence="1">Uncharacterized protein</fullName>
    </submittedName>
</protein>
<accession>A0AAV4U3M6</accession>
<organism evidence="1 2">
    <name type="scientific">Caerostris extrusa</name>
    <name type="common">Bark spider</name>
    <name type="synonym">Caerostris bankana</name>
    <dbReference type="NCBI Taxonomy" id="172846"/>
    <lineage>
        <taxon>Eukaryota</taxon>
        <taxon>Metazoa</taxon>
        <taxon>Ecdysozoa</taxon>
        <taxon>Arthropoda</taxon>
        <taxon>Chelicerata</taxon>
        <taxon>Arachnida</taxon>
        <taxon>Araneae</taxon>
        <taxon>Araneomorphae</taxon>
        <taxon>Entelegynae</taxon>
        <taxon>Araneoidea</taxon>
        <taxon>Araneidae</taxon>
        <taxon>Caerostris</taxon>
    </lineage>
</organism>
<keyword evidence="2" id="KW-1185">Reference proteome</keyword>
<dbReference type="EMBL" id="BPLR01012233">
    <property type="protein sequence ID" value="GIY52361.1"/>
    <property type="molecule type" value="Genomic_DNA"/>
</dbReference>
<evidence type="ECO:0000313" key="1">
    <source>
        <dbReference type="EMBL" id="GIY52361.1"/>
    </source>
</evidence>
<dbReference type="AlphaFoldDB" id="A0AAV4U3M6"/>
<evidence type="ECO:0000313" key="2">
    <source>
        <dbReference type="Proteomes" id="UP001054945"/>
    </source>
</evidence>
<name>A0AAV4U3M6_CAEEX</name>
<comment type="caution">
    <text evidence="1">The sequence shown here is derived from an EMBL/GenBank/DDBJ whole genome shotgun (WGS) entry which is preliminary data.</text>
</comment>
<sequence>MKHSFRRQTIDGRGRKSYCNNLPFPSYVTLSTFLGNNHFKIRFRLINAFTMRRQYLNEISVTSTYQTRDETNTIRSHKENKQIPLCPLRQYQCLVRCGNNNGKRLNISDDQFPVVHLRFRDIN</sequence>
<proteinExistence type="predicted"/>